<reference evidence="3 4" key="1">
    <citation type="submission" date="2022-02" db="EMBL/GenBank/DDBJ databases">
        <authorList>
            <person name="Zhuang L."/>
        </authorList>
    </citation>
    <scope>NUCLEOTIDE SEQUENCE [LARGE SCALE GENOMIC DNA]</scope>
    <source>
        <strain evidence="3 4">C32</strain>
    </source>
</reference>
<accession>A0ABT2FLZ4</accession>
<name>A0ABT2FLZ4_9GAMM</name>
<dbReference type="Proteomes" id="UP001201549">
    <property type="component" value="Unassembled WGS sequence"/>
</dbReference>
<dbReference type="RefSeq" id="WP_238895637.1">
    <property type="nucleotide sequence ID" value="NZ_JAKOGG010000004.1"/>
</dbReference>
<reference evidence="4" key="2">
    <citation type="submission" date="2023-07" db="EMBL/GenBank/DDBJ databases">
        <title>Shewanella mangrovi sp. nov., an acetaldehyde- degrading bacterium isolated from mangrove sediment.</title>
        <authorList>
            <person name="Liu Y."/>
        </authorList>
    </citation>
    <scope>NUCLEOTIDE SEQUENCE [LARGE SCALE GENOMIC DNA]</scope>
    <source>
        <strain evidence="4">C32</strain>
    </source>
</reference>
<dbReference type="PANTHER" id="PTHR45526:SF1">
    <property type="entry name" value="TRANSCRIPTIONAL REGULATORY PROTEIN DCUR-RELATED"/>
    <property type="match status" value="1"/>
</dbReference>
<dbReference type="SMART" id="SM00448">
    <property type="entry name" value="REC"/>
    <property type="match status" value="1"/>
</dbReference>
<comment type="caution">
    <text evidence="1">Lacks conserved residue(s) required for the propagation of feature annotation.</text>
</comment>
<evidence type="ECO:0000259" key="2">
    <source>
        <dbReference type="PROSITE" id="PS50110"/>
    </source>
</evidence>
<dbReference type="PANTHER" id="PTHR45526">
    <property type="entry name" value="TRANSCRIPTIONAL REGULATORY PROTEIN DPIA"/>
    <property type="match status" value="1"/>
</dbReference>
<evidence type="ECO:0000313" key="3">
    <source>
        <dbReference type="EMBL" id="MCS4556231.1"/>
    </source>
</evidence>
<dbReference type="InterPro" id="IPR001789">
    <property type="entry name" value="Sig_transdc_resp-reg_receiver"/>
</dbReference>
<sequence length="322" mass="37019">MANEVLKVLMVDNAMLMCDFVHSVVAKIDGVSLIRANSYRMACDILATESVDLLLTEINLDTQACLGLELVGRLRSDEFEATAYSIPIIVCSSVALRSAVRDALLYDVSDFLIKPISADIVKSKLQYHLTRPNEVKQVAFYDRLHQYRLQQAEEKPKPNSGLKAWIVLSPTSDSEQTPFDDDESDDGVLYRMEEFIRWPDDTSTGNQAIDKHLKKLAFHVNGLYFAYKHNRRLIVLGKERDNVCQAVTFLVQVIGRNYVENHTDPLLQRLMQRLDKLEQINAELLAIDLVHHRKLARVLRAISQWWMATCSRQFMEKKPRRR</sequence>
<dbReference type="SUPFAM" id="SSF52172">
    <property type="entry name" value="CheY-like"/>
    <property type="match status" value="1"/>
</dbReference>
<proteinExistence type="predicted"/>
<dbReference type="PROSITE" id="PS50110">
    <property type="entry name" value="RESPONSE_REGULATORY"/>
    <property type="match status" value="1"/>
</dbReference>
<organism evidence="3 4">
    <name type="scientific">Shewanella electrica</name>
    <dbReference type="NCBI Taxonomy" id="515560"/>
    <lineage>
        <taxon>Bacteria</taxon>
        <taxon>Pseudomonadati</taxon>
        <taxon>Pseudomonadota</taxon>
        <taxon>Gammaproteobacteria</taxon>
        <taxon>Alteromonadales</taxon>
        <taxon>Shewanellaceae</taxon>
        <taxon>Shewanella</taxon>
    </lineage>
</organism>
<gene>
    <name evidence="3" type="ORF">L9G74_07270</name>
</gene>
<dbReference type="InterPro" id="IPR011006">
    <property type="entry name" value="CheY-like_superfamily"/>
</dbReference>
<comment type="caution">
    <text evidence="3">The sequence shown here is derived from an EMBL/GenBank/DDBJ whole genome shotgun (WGS) entry which is preliminary data.</text>
</comment>
<keyword evidence="4" id="KW-1185">Reference proteome</keyword>
<dbReference type="EMBL" id="JAKOGG010000004">
    <property type="protein sequence ID" value="MCS4556231.1"/>
    <property type="molecule type" value="Genomic_DNA"/>
</dbReference>
<protein>
    <submittedName>
        <fullName evidence="3">Response regulator</fullName>
    </submittedName>
</protein>
<dbReference type="Gene3D" id="3.40.50.2300">
    <property type="match status" value="1"/>
</dbReference>
<evidence type="ECO:0000256" key="1">
    <source>
        <dbReference type="PROSITE-ProRule" id="PRU00169"/>
    </source>
</evidence>
<dbReference type="InterPro" id="IPR051271">
    <property type="entry name" value="2C-system_Tx_regulators"/>
</dbReference>
<evidence type="ECO:0000313" key="4">
    <source>
        <dbReference type="Proteomes" id="UP001201549"/>
    </source>
</evidence>
<dbReference type="Pfam" id="PF00072">
    <property type="entry name" value="Response_reg"/>
    <property type="match status" value="1"/>
</dbReference>
<feature type="domain" description="Response regulatory" evidence="2">
    <location>
        <begin position="7"/>
        <end position="129"/>
    </location>
</feature>